<name>W6RJ78_9HYPH</name>
<protein>
    <submittedName>
        <fullName evidence="2">MerR family transcriptional regulator, redox-sensitive transcriptional activator SoxR</fullName>
    </submittedName>
</protein>
<evidence type="ECO:0000259" key="1">
    <source>
        <dbReference type="Pfam" id="PF09278"/>
    </source>
</evidence>
<dbReference type="PATRIC" id="fig|348824.6.peg.5073"/>
<dbReference type="HOGENOM" id="CLU_1642354_0_0_5"/>
<dbReference type="Pfam" id="PF09278">
    <property type="entry name" value="MerR-DNA-bind"/>
    <property type="match status" value="1"/>
</dbReference>
<dbReference type="KEGG" id="rhl:LPU83_pLPU83c_0352"/>
<dbReference type="InterPro" id="IPR009061">
    <property type="entry name" value="DNA-bd_dom_put_sf"/>
</dbReference>
<dbReference type="EMBL" id="HG916854">
    <property type="protein sequence ID" value="CDM60914.1"/>
    <property type="molecule type" value="Genomic_DNA"/>
</dbReference>
<gene>
    <name evidence="2" type="ORF">LPU83_pLPU83c_0352</name>
</gene>
<keyword evidence="3" id="KW-1185">Reference proteome</keyword>
<reference evidence="2" key="1">
    <citation type="submission" date="2013-11" db="EMBL/GenBank/DDBJ databases">
        <title>Draft genome sequence of the broad-host-range Rhizobium sp. LPU83 strain, a member of the low-genetic diversity Oregon-like Rhizobium sp. group.</title>
        <authorList>
            <person name="Wibberg D."/>
            <person name="Puehler A."/>
            <person name="Schlueter A."/>
        </authorList>
    </citation>
    <scope>NUCLEOTIDE SEQUENCE [LARGE SCALE GENOMIC DNA]</scope>
    <source>
        <strain evidence="2">LPU83</strain>
        <plasmid evidence="2">pLPU83c</plasmid>
    </source>
</reference>
<accession>W6RJ78</accession>
<dbReference type="InterPro" id="IPR015358">
    <property type="entry name" value="Tscrpt_reg_MerR_DNA-bd"/>
</dbReference>
<keyword evidence="2" id="KW-0614">Plasmid</keyword>
<geneLocation type="plasmid" evidence="2 3">
    <name>pLPU83c</name>
</geneLocation>
<evidence type="ECO:0000313" key="2">
    <source>
        <dbReference type="EMBL" id="CDM60914.1"/>
    </source>
</evidence>
<sequence>MPRSSDLSVITGPYCAGIAFIAFAQRIGLTLEEIGAELAKLPANRVPSRRDWSRLSSEWALRIDQHNRVAAPAVGAYRVHRLRLAVDRPSTGVAWRTLLMWQDAMGRGRGIGWGELGAGYCNLCLARLMATITHVLTIDYVAKILDEDPELLGRSSEIPII</sequence>
<dbReference type="AlphaFoldDB" id="W6RJ78"/>
<dbReference type="SUPFAM" id="SSF46955">
    <property type="entry name" value="Putative DNA-binding domain"/>
    <property type="match status" value="1"/>
</dbReference>
<evidence type="ECO:0000313" key="3">
    <source>
        <dbReference type="Proteomes" id="UP000019443"/>
    </source>
</evidence>
<organism evidence="2 3">
    <name type="scientific">Rhizobium favelukesii</name>
    <dbReference type="NCBI Taxonomy" id="348824"/>
    <lineage>
        <taxon>Bacteria</taxon>
        <taxon>Pseudomonadati</taxon>
        <taxon>Pseudomonadota</taxon>
        <taxon>Alphaproteobacteria</taxon>
        <taxon>Hyphomicrobiales</taxon>
        <taxon>Rhizobiaceae</taxon>
        <taxon>Rhizobium/Agrobacterium group</taxon>
        <taxon>Rhizobium</taxon>
    </lineage>
</organism>
<dbReference type="Proteomes" id="UP000019443">
    <property type="component" value="Plasmid pLPU83c"/>
</dbReference>
<proteinExistence type="predicted"/>
<feature type="domain" description="Transcription regulator MerR DNA binding" evidence="1">
    <location>
        <begin position="18"/>
        <end position="66"/>
    </location>
</feature>